<dbReference type="InterPro" id="IPR003829">
    <property type="entry name" value="Pirin_N_dom"/>
</dbReference>
<evidence type="ECO:0000259" key="5">
    <source>
        <dbReference type="Pfam" id="PF05726"/>
    </source>
</evidence>
<dbReference type="Gene3D" id="2.60.120.10">
    <property type="entry name" value="Jelly Rolls"/>
    <property type="match status" value="2"/>
</dbReference>
<dbReference type="InterPro" id="IPR012093">
    <property type="entry name" value="Pirin"/>
</dbReference>
<dbReference type="InterPro" id="IPR014710">
    <property type="entry name" value="RmlC-like_jellyroll"/>
</dbReference>
<evidence type="ECO:0000256" key="3">
    <source>
        <dbReference type="RuleBase" id="RU003457"/>
    </source>
</evidence>
<dbReference type="InterPro" id="IPR008778">
    <property type="entry name" value="Pirin_C_dom"/>
</dbReference>
<dbReference type="InterPro" id="IPR011051">
    <property type="entry name" value="RmlC_Cupin_sf"/>
</dbReference>
<dbReference type="PANTHER" id="PTHR13903:SF8">
    <property type="entry name" value="PIRIN"/>
    <property type="match status" value="1"/>
</dbReference>
<feature type="binding site" evidence="2">
    <location>
        <position position="60"/>
    </location>
    <ligand>
        <name>Fe cation</name>
        <dbReference type="ChEBI" id="CHEBI:24875"/>
    </ligand>
</feature>
<dbReference type="KEGG" id="cmr:Cycma_1403"/>
<feature type="domain" description="Pirin N-terminal" evidence="4">
    <location>
        <begin position="22"/>
        <end position="124"/>
    </location>
</feature>
<keyword evidence="2" id="KW-0479">Metal-binding</keyword>
<dbReference type="eggNOG" id="COG1741">
    <property type="taxonomic scope" value="Bacteria"/>
</dbReference>
<dbReference type="CDD" id="cd02909">
    <property type="entry name" value="cupin_pirin_N"/>
    <property type="match status" value="1"/>
</dbReference>
<gene>
    <name evidence="6" type="ordered locus">Cycma_1403</name>
</gene>
<name>G0J298_CYCMS</name>
<protein>
    <submittedName>
        <fullName evidence="6">Pirin domain protein</fullName>
    </submittedName>
</protein>
<dbReference type="PANTHER" id="PTHR13903">
    <property type="entry name" value="PIRIN-RELATED"/>
    <property type="match status" value="1"/>
</dbReference>
<evidence type="ECO:0000256" key="2">
    <source>
        <dbReference type="PIRSR" id="PIRSR006232-1"/>
    </source>
</evidence>
<keyword evidence="7" id="KW-1185">Reference proteome</keyword>
<dbReference type="Proteomes" id="UP000001635">
    <property type="component" value="Chromosome"/>
</dbReference>
<dbReference type="RefSeq" id="WP_014019469.1">
    <property type="nucleotide sequence ID" value="NC_015914.1"/>
</dbReference>
<proteinExistence type="inferred from homology"/>
<comment type="similarity">
    <text evidence="1 3">Belongs to the pirin family.</text>
</comment>
<feature type="binding site" evidence="2">
    <location>
        <position position="58"/>
    </location>
    <ligand>
        <name>Fe cation</name>
        <dbReference type="ChEBI" id="CHEBI:24875"/>
    </ligand>
</feature>
<feature type="binding site" evidence="2">
    <location>
        <position position="102"/>
    </location>
    <ligand>
        <name>Fe cation</name>
        <dbReference type="ChEBI" id="CHEBI:24875"/>
    </ligand>
</feature>
<dbReference type="STRING" id="880070.Cycma_1403"/>
<dbReference type="Pfam" id="PF05726">
    <property type="entry name" value="Pirin_C"/>
    <property type="match status" value="1"/>
</dbReference>
<feature type="binding site" evidence="2">
    <location>
        <position position="104"/>
    </location>
    <ligand>
        <name>Fe cation</name>
        <dbReference type="ChEBI" id="CHEBI:24875"/>
    </ligand>
</feature>
<evidence type="ECO:0000313" key="6">
    <source>
        <dbReference type="EMBL" id="AEL25172.1"/>
    </source>
</evidence>
<dbReference type="AlphaFoldDB" id="G0J298"/>
<dbReference type="Pfam" id="PF02678">
    <property type="entry name" value="Pirin"/>
    <property type="match status" value="1"/>
</dbReference>
<feature type="domain" description="Pirin C-terminal" evidence="5">
    <location>
        <begin position="180"/>
        <end position="281"/>
    </location>
</feature>
<accession>G0J298</accession>
<reference evidence="7" key="1">
    <citation type="submission" date="2011-07" db="EMBL/GenBank/DDBJ databases">
        <title>The complete genome of Cyclobacterium marinum DSM 745.</title>
        <authorList>
            <person name="Lucas S."/>
            <person name="Han J."/>
            <person name="Lapidus A."/>
            <person name="Bruce D."/>
            <person name="Goodwin L."/>
            <person name="Pitluck S."/>
            <person name="Peters L."/>
            <person name="Kyrpides N."/>
            <person name="Mavromatis K."/>
            <person name="Ivanova N."/>
            <person name="Ovchinnikova G."/>
            <person name="Chertkov O."/>
            <person name="Detter J.C."/>
            <person name="Tapia R."/>
            <person name="Han C."/>
            <person name="Land M."/>
            <person name="Hauser L."/>
            <person name="Markowitz V."/>
            <person name="Cheng J.-F."/>
            <person name="Hugenholtz P."/>
            <person name="Woyke T."/>
            <person name="Wu D."/>
            <person name="Tindall B."/>
            <person name="Schuetze A."/>
            <person name="Brambilla E."/>
            <person name="Klenk H.-P."/>
            <person name="Eisen J.A."/>
        </authorList>
    </citation>
    <scope>NUCLEOTIDE SEQUENCE [LARGE SCALE GENOMIC DNA]</scope>
    <source>
        <strain evidence="7">ATCC 25205 / DSM 745 / LMG 13164 / NCIMB 1802</strain>
    </source>
</reference>
<keyword evidence="2" id="KW-0408">Iron</keyword>
<organism evidence="6 7">
    <name type="scientific">Cyclobacterium marinum (strain ATCC 25205 / DSM 745 / LMG 13164 / NCIMB 1802)</name>
    <name type="common">Flectobacillus marinus</name>
    <dbReference type="NCBI Taxonomy" id="880070"/>
    <lineage>
        <taxon>Bacteria</taxon>
        <taxon>Pseudomonadati</taxon>
        <taxon>Bacteroidota</taxon>
        <taxon>Cytophagia</taxon>
        <taxon>Cytophagales</taxon>
        <taxon>Cyclobacteriaceae</taxon>
        <taxon>Cyclobacterium</taxon>
    </lineage>
</organism>
<dbReference type="SUPFAM" id="SSF51182">
    <property type="entry name" value="RmlC-like cupins"/>
    <property type="match status" value="1"/>
</dbReference>
<dbReference type="EMBL" id="CP002955">
    <property type="protein sequence ID" value="AEL25172.1"/>
    <property type="molecule type" value="Genomic_DNA"/>
</dbReference>
<dbReference type="GO" id="GO:0046872">
    <property type="term" value="F:metal ion binding"/>
    <property type="evidence" value="ECO:0007669"/>
    <property type="project" value="UniProtKB-KW"/>
</dbReference>
<dbReference type="PIRSF" id="PIRSF006232">
    <property type="entry name" value="Pirin"/>
    <property type="match status" value="1"/>
</dbReference>
<sequence>MQKKIKFSNTAFSSTIAGAPIRRYLPSSLTEAVGPFILLDQAGPFKIANTETRGVGPHPHRGIATLTYAVSGEIEHLDSLGNRALVSSGGVQWMNAGNGIVHDERSKPDGDLTEKEKYAFQFWINLPSKIKTMKPEYIPMQAAQVPVKNMPEGAGLIRVLVGNYQNMTSKVPTYSQQFLYHLALNPGQKFKIDFLAKTEVAAVLPTASAVINAENFSGGKIIVFDEDAGEIEMENRSDTVLDILLFGGEKYTDPIVAQGPFVMNSEEEIALAYEEYTQGKYGEIQYPTNG</sequence>
<dbReference type="HOGENOM" id="CLU_045717_5_1_10"/>
<evidence type="ECO:0000259" key="4">
    <source>
        <dbReference type="Pfam" id="PF02678"/>
    </source>
</evidence>
<evidence type="ECO:0000313" key="7">
    <source>
        <dbReference type="Proteomes" id="UP000001635"/>
    </source>
</evidence>
<comment type="cofactor">
    <cofactor evidence="2">
        <name>Fe cation</name>
        <dbReference type="ChEBI" id="CHEBI:24875"/>
    </cofactor>
    <text evidence="2">Binds 1 Fe cation per subunit.</text>
</comment>
<evidence type="ECO:0000256" key="1">
    <source>
        <dbReference type="ARBA" id="ARBA00008416"/>
    </source>
</evidence>
<dbReference type="OrthoDB" id="321327at2"/>